<gene>
    <name evidence="9" type="ORF">DEE74_22125</name>
</gene>
<dbReference type="AlphaFoldDB" id="A0A9Q2CDD6"/>
<evidence type="ECO:0000313" key="9">
    <source>
        <dbReference type="EMBL" id="MBX3892571.1"/>
    </source>
</evidence>
<dbReference type="Pfam" id="PF01292">
    <property type="entry name" value="Ni_hydr_CYTB"/>
    <property type="match status" value="1"/>
</dbReference>
<keyword evidence="3 7" id="KW-0812">Transmembrane</keyword>
<comment type="caution">
    <text evidence="9">The sequence shown here is derived from an EMBL/GenBank/DDBJ whole genome shotgun (WGS) entry which is preliminary data.</text>
</comment>
<reference evidence="9" key="1">
    <citation type="submission" date="2018-06" db="EMBL/GenBank/DDBJ databases">
        <authorList>
            <person name="O'Rourke A."/>
        </authorList>
    </citation>
    <scope>NUCLEOTIDE SEQUENCE</scope>
    <source>
        <strain evidence="9">132550021-3</strain>
    </source>
</reference>
<dbReference type="InterPro" id="IPR011577">
    <property type="entry name" value="Cyt_b561_bac/Ni-Hgenase"/>
</dbReference>
<feature type="transmembrane region" description="Helical" evidence="7">
    <location>
        <begin position="113"/>
        <end position="134"/>
    </location>
</feature>
<dbReference type="RefSeq" id="WP_116576808.1">
    <property type="nucleotide sequence ID" value="NZ_JACBXL010000017.1"/>
</dbReference>
<dbReference type="InterPro" id="IPR016174">
    <property type="entry name" value="Di-haem_cyt_TM"/>
</dbReference>
<dbReference type="Proteomes" id="UP001199322">
    <property type="component" value="Unassembled WGS sequence"/>
</dbReference>
<evidence type="ECO:0000313" key="10">
    <source>
        <dbReference type="Proteomes" id="UP001199322"/>
    </source>
</evidence>
<accession>A0A9Q2CDD6</accession>
<evidence type="ECO:0000259" key="8">
    <source>
        <dbReference type="Pfam" id="PF01292"/>
    </source>
</evidence>
<dbReference type="PANTHER" id="PTHR30485">
    <property type="entry name" value="NI/FE-HYDROGENASE 1 B-TYPE CYTOCHROME SUBUNIT"/>
    <property type="match status" value="1"/>
</dbReference>
<dbReference type="PANTHER" id="PTHR30485:SF2">
    <property type="entry name" value="BLL0597 PROTEIN"/>
    <property type="match status" value="1"/>
</dbReference>
<feature type="transmembrane region" description="Helical" evidence="7">
    <location>
        <begin position="21"/>
        <end position="44"/>
    </location>
</feature>
<feature type="region of interest" description="Disordered" evidence="6">
    <location>
        <begin position="223"/>
        <end position="243"/>
    </location>
</feature>
<dbReference type="GO" id="GO:0009055">
    <property type="term" value="F:electron transfer activity"/>
    <property type="evidence" value="ECO:0007669"/>
    <property type="project" value="InterPro"/>
</dbReference>
<comment type="subcellular location">
    <subcellularLocation>
        <location evidence="1">Cell membrane</location>
        <topology evidence="1">Multi-pass membrane protein</topology>
    </subcellularLocation>
</comment>
<organism evidence="9 10">
    <name type="scientific">Ralstonia pickettii</name>
    <name type="common">Burkholderia pickettii</name>
    <dbReference type="NCBI Taxonomy" id="329"/>
    <lineage>
        <taxon>Bacteria</taxon>
        <taxon>Pseudomonadati</taxon>
        <taxon>Pseudomonadota</taxon>
        <taxon>Betaproteobacteria</taxon>
        <taxon>Burkholderiales</taxon>
        <taxon>Burkholderiaceae</taxon>
        <taxon>Ralstonia</taxon>
    </lineage>
</organism>
<evidence type="ECO:0000256" key="7">
    <source>
        <dbReference type="SAM" id="Phobius"/>
    </source>
</evidence>
<evidence type="ECO:0000256" key="2">
    <source>
        <dbReference type="ARBA" id="ARBA00022475"/>
    </source>
</evidence>
<evidence type="ECO:0000256" key="5">
    <source>
        <dbReference type="ARBA" id="ARBA00023136"/>
    </source>
</evidence>
<dbReference type="EMBL" id="QGBI01000026">
    <property type="protein sequence ID" value="MBX3892571.1"/>
    <property type="molecule type" value="Genomic_DNA"/>
</dbReference>
<dbReference type="GO" id="GO:0022904">
    <property type="term" value="P:respiratory electron transport chain"/>
    <property type="evidence" value="ECO:0007669"/>
    <property type="project" value="InterPro"/>
</dbReference>
<feature type="transmembrane region" description="Helical" evidence="7">
    <location>
        <begin position="56"/>
        <end position="75"/>
    </location>
</feature>
<dbReference type="InterPro" id="IPR051542">
    <property type="entry name" value="Hydrogenase_cytochrome"/>
</dbReference>
<proteinExistence type="predicted"/>
<name>A0A9Q2CDD6_RALPI</name>
<feature type="domain" description="Cytochrome b561 bacterial/Ni-hydrogenase" evidence="8">
    <location>
        <begin position="23"/>
        <end position="184"/>
    </location>
</feature>
<evidence type="ECO:0000256" key="6">
    <source>
        <dbReference type="SAM" id="MobiDB-lite"/>
    </source>
</evidence>
<evidence type="ECO:0000256" key="1">
    <source>
        <dbReference type="ARBA" id="ARBA00004651"/>
    </source>
</evidence>
<dbReference type="GO" id="GO:0020037">
    <property type="term" value="F:heme binding"/>
    <property type="evidence" value="ECO:0007669"/>
    <property type="project" value="TreeGrafter"/>
</dbReference>
<feature type="transmembrane region" description="Helical" evidence="7">
    <location>
        <begin position="193"/>
        <end position="215"/>
    </location>
</feature>
<sequence>MNTMSASRAEAMKTDSITRRILVWDAPTRLFHWLLALSFLGAYLTAESEQWRLVHITLGYTMAALVGFRLVWGIVGTRYARFSSFVRSPAAALRYLTSIMRGQPDHHTGHNPAGALAIIALLLMACGLAGTGWATYNDVGGDGLGELHEGFANAMLALVGIHVLAVFASSWLHGENLVGAMISGRKTGLPDEGIRRAWSSVAGLMLVAVLGFWWMQWQSAPPAGVTDRPAASAKHHDADRDDY</sequence>
<feature type="compositionally biased region" description="Basic and acidic residues" evidence="6">
    <location>
        <begin position="234"/>
        <end position="243"/>
    </location>
</feature>
<evidence type="ECO:0000256" key="3">
    <source>
        <dbReference type="ARBA" id="ARBA00022692"/>
    </source>
</evidence>
<evidence type="ECO:0000256" key="4">
    <source>
        <dbReference type="ARBA" id="ARBA00022989"/>
    </source>
</evidence>
<dbReference type="Gene3D" id="1.20.950.20">
    <property type="entry name" value="Transmembrane di-heme cytochromes, Chain C"/>
    <property type="match status" value="1"/>
</dbReference>
<keyword evidence="5 7" id="KW-0472">Membrane</keyword>
<dbReference type="SUPFAM" id="SSF81342">
    <property type="entry name" value="Transmembrane di-heme cytochromes"/>
    <property type="match status" value="1"/>
</dbReference>
<keyword evidence="2" id="KW-1003">Cell membrane</keyword>
<protein>
    <submittedName>
        <fullName evidence="9">Cytochrome b/b6 domain-containing protein</fullName>
    </submittedName>
</protein>
<dbReference type="GO" id="GO:0005886">
    <property type="term" value="C:plasma membrane"/>
    <property type="evidence" value="ECO:0007669"/>
    <property type="project" value="UniProtKB-SubCell"/>
</dbReference>
<keyword evidence="4 7" id="KW-1133">Transmembrane helix</keyword>
<feature type="transmembrane region" description="Helical" evidence="7">
    <location>
        <begin position="154"/>
        <end position="172"/>
    </location>
</feature>